<dbReference type="InterPro" id="IPR001876">
    <property type="entry name" value="Znf_RanBP2"/>
</dbReference>
<dbReference type="PROSITE" id="PS01358">
    <property type="entry name" value="ZF_RANBP2_1"/>
    <property type="match status" value="2"/>
</dbReference>
<dbReference type="PANTHER" id="PTHR12999:SF17">
    <property type="entry name" value="ZINC FINGER RAN-BINDING DOMAIN-CONTAINING PROTEIN 2"/>
    <property type="match status" value="1"/>
</dbReference>
<evidence type="ECO:0000256" key="11">
    <source>
        <dbReference type="PIRNR" id="PIRNR037956"/>
    </source>
</evidence>
<dbReference type="GO" id="GO:0001530">
    <property type="term" value="F:lipopolysaccharide binding"/>
    <property type="evidence" value="ECO:0007669"/>
    <property type="project" value="TreeGrafter"/>
</dbReference>
<evidence type="ECO:0000256" key="5">
    <source>
        <dbReference type="ARBA" id="ARBA00022737"/>
    </source>
</evidence>
<evidence type="ECO:0000256" key="2">
    <source>
        <dbReference type="ARBA" id="ARBA00017543"/>
    </source>
</evidence>
<evidence type="ECO:0000313" key="16">
    <source>
        <dbReference type="Proteomes" id="UP001107558"/>
    </source>
</evidence>
<dbReference type="PROSITE" id="PS50199">
    <property type="entry name" value="ZF_RANBP2_2"/>
    <property type="match status" value="2"/>
</dbReference>
<dbReference type="Proteomes" id="UP001107558">
    <property type="component" value="Chromosome 4"/>
</dbReference>
<keyword evidence="8 11" id="KW-0694">RNA-binding</keyword>
<evidence type="ECO:0000256" key="9">
    <source>
        <dbReference type="ARBA" id="ARBA00023242"/>
    </source>
</evidence>
<evidence type="ECO:0000256" key="1">
    <source>
        <dbReference type="ARBA" id="ARBA00004123"/>
    </source>
</evidence>
<evidence type="ECO:0000256" key="4">
    <source>
        <dbReference type="ARBA" id="ARBA00022723"/>
    </source>
</evidence>
<feature type="compositionally biased region" description="Low complexity" evidence="13">
    <location>
        <begin position="160"/>
        <end position="189"/>
    </location>
</feature>
<evidence type="ECO:0000256" key="3">
    <source>
        <dbReference type="ARBA" id="ARBA00022553"/>
    </source>
</evidence>
<dbReference type="Pfam" id="PF00641">
    <property type="entry name" value="Zn_ribbon_RanBP"/>
    <property type="match status" value="1"/>
</dbReference>
<accession>A0A9J6BF24</accession>
<dbReference type="Gene3D" id="4.10.1060.10">
    <property type="entry name" value="Zinc finger, RanBP2-type"/>
    <property type="match status" value="2"/>
</dbReference>
<sequence>MSSSKSSKSSKPFHKNSGDWFCSDKSCNNLNFARRDSCNRCKKPREDATKKKGNAIGTAAASSSKGLFSADDWQCSQCLNINWARRNQCNICNAKKFHEEDERTGLGGGFNEREKVEYKSRRSSDSDEYDEFGRRKKKTTKLKRSSESNSGLNRKNRRQSSSSSSSSGSSSSSRSRSSSSSSSSSSSRNSPKRKRTRRSRSRSLSREKEEKSKESNEDEEDEEDDGDEDLSKYNLFDDDEIDIEALRSKK</sequence>
<dbReference type="SUPFAM" id="SSF90209">
    <property type="entry name" value="Ran binding protein zinc finger-like"/>
    <property type="match status" value="2"/>
</dbReference>
<feature type="domain" description="RanBP2-type" evidence="14">
    <location>
        <begin position="69"/>
        <end position="98"/>
    </location>
</feature>
<keyword evidence="4 11" id="KW-0479">Metal-binding</keyword>
<keyword evidence="16" id="KW-1185">Reference proteome</keyword>
<keyword evidence="5" id="KW-0677">Repeat</keyword>
<keyword evidence="7 11" id="KW-0862">Zinc</keyword>
<feature type="compositionally biased region" description="Basic residues" evidence="13">
    <location>
        <begin position="190"/>
        <end position="203"/>
    </location>
</feature>
<dbReference type="GO" id="GO:0005634">
    <property type="term" value="C:nucleus"/>
    <property type="evidence" value="ECO:0007669"/>
    <property type="project" value="UniProtKB-SubCell"/>
</dbReference>
<dbReference type="GO" id="GO:0003723">
    <property type="term" value="F:RNA binding"/>
    <property type="evidence" value="ECO:0007669"/>
    <property type="project" value="UniProtKB-KW"/>
</dbReference>
<comment type="similarity">
    <text evidence="10 11">Belongs to the ZRANB2 family.</text>
</comment>
<dbReference type="EMBL" id="JADBJN010000004">
    <property type="protein sequence ID" value="KAG5668489.1"/>
    <property type="molecule type" value="Genomic_DNA"/>
</dbReference>
<dbReference type="PIRSF" id="PIRSF037956">
    <property type="entry name" value="UCP037956_ZnF_Ran"/>
    <property type="match status" value="1"/>
</dbReference>
<evidence type="ECO:0000256" key="13">
    <source>
        <dbReference type="SAM" id="MobiDB-lite"/>
    </source>
</evidence>
<evidence type="ECO:0000256" key="10">
    <source>
        <dbReference type="ARBA" id="ARBA00025731"/>
    </source>
</evidence>
<feature type="compositionally biased region" description="Basic and acidic residues" evidence="13">
    <location>
        <begin position="204"/>
        <end position="215"/>
    </location>
</feature>
<keyword evidence="9 11" id="KW-0539">Nucleus</keyword>
<protein>
    <recommendedName>
        <fullName evidence="2 11">Zinc finger Ran-binding domain-containing protein 2</fullName>
    </recommendedName>
</protein>
<evidence type="ECO:0000256" key="8">
    <source>
        <dbReference type="ARBA" id="ARBA00022884"/>
    </source>
</evidence>
<dbReference type="AlphaFoldDB" id="A0A9J6BF24"/>
<dbReference type="GO" id="GO:0008270">
    <property type="term" value="F:zinc ion binding"/>
    <property type="evidence" value="ECO:0007669"/>
    <property type="project" value="UniProtKB-KW"/>
</dbReference>
<feature type="compositionally biased region" description="Basic residues" evidence="13">
    <location>
        <begin position="134"/>
        <end position="143"/>
    </location>
</feature>
<dbReference type="PANTHER" id="PTHR12999">
    <property type="entry name" value="ZINC FINGER RAN-BINDING DOMAIN-CONTAINING PROTEIN 2 ZRANB2-RELATED"/>
    <property type="match status" value="1"/>
</dbReference>
<dbReference type="FunFam" id="4.10.1060.10:FF:000004">
    <property type="entry name" value="Zinc finger Ran-binding domain-containing protein 2"/>
    <property type="match status" value="1"/>
</dbReference>
<comment type="subcellular location">
    <subcellularLocation>
        <location evidence="1 11">Nucleus</location>
    </subcellularLocation>
</comment>
<organism evidence="15 16">
    <name type="scientific">Polypedilum vanderplanki</name>
    <name type="common">Sleeping chironomid midge</name>
    <dbReference type="NCBI Taxonomy" id="319348"/>
    <lineage>
        <taxon>Eukaryota</taxon>
        <taxon>Metazoa</taxon>
        <taxon>Ecdysozoa</taxon>
        <taxon>Arthropoda</taxon>
        <taxon>Hexapoda</taxon>
        <taxon>Insecta</taxon>
        <taxon>Pterygota</taxon>
        <taxon>Neoptera</taxon>
        <taxon>Endopterygota</taxon>
        <taxon>Diptera</taxon>
        <taxon>Nematocera</taxon>
        <taxon>Chironomoidea</taxon>
        <taxon>Chironomidae</taxon>
        <taxon>Chironominae</taxon>
        <taxon>Polypedilum</taxon>
        <taxon>Polypedilum</taxon>
    </lineage>
</organism>
<dbReference type="OrthoDB" id="1878647at2759"/>
<dbReference type="GO" id="GO:0006396">
    <property type="term" value="P:RNA processing"/>
    <property type="evidence" value="ECO:0007669"/>
    <property type="project" value="InterPro"/>
</dbReference>
<dbReference type="InterPro" id="IPR036443">
    <property type="entry name" value="Znf_RanBP2_sf"/>
</dbReference>
<keyword evidence="3" id="KW-0597">Phosphoprotein</keyword>
<evidence type="ECO:0000256" key="6">
    <source>
        <dbReference type="ARBA" id="ARBA00022771"/>
    </source>
</evidence>
<keyword evidence="6 12" id="KW-0863">Zinc-finger</keyword>
<feature type="domain" description="RanBP2-type" evidence="14">
    <location>
        <begin position="16"/>
        <end position="47"/>
    </location>
</feature>
<evidence type="ECO:0000313" key="15">
    <source>
        <dbReference type="EMBL" id="KAG5668489.1"/>
    </source>
</evidence>
<evidence type="ECO:0000259" key="14">
    <source>
        <dbReference type="PROSITE" id="PS50199"/>
    </source>
</evidence>
<feature type="region of interest" description="Disordered" evidence="13">
    <location>
        <begin position="102"/>
        <end position="237"/>
    </location>
</feature>
<comment type="caution">
    <text evidence="15">The sequence shown here is derived from an EMBL/GenBank/DDBJ whole genome shotgun (WGS) entry which is preliminary data.</text>
</comment>
<feature type="compositionally biased region" description="Basic and acidic residues" evidence="13">
    <location>
        <begin position="111"/>
        <end position="125"/>
    </location>
</feature>
<dbReference type="InterPro" id="IPR017337">
    <property type="entry name" value="ZRANB2"/>
</dbReference>
<dbReference type="SMART" id="SM00547">
    <property type="entry name" value="ZnF_RBZ"/>
    <property type="match status" value="2"/>
</dbReference>
<evidence type="ECO:0000256" key="7">
    <source>
        <dbReference type="ARBA" id="ARBA00022833"/>
    </source>
</evidence>
<gene>
    <name evidence="15" type="ORF">PVAND_016428</name>
</gene>
<feature type="compositionally biased region" description="Acidic residues" evidence="13">
    <location>
        <begin position="216"/>
        <end position="228"/>
    </location>
</feature>
<evidence type="ECO:0000256" key="12">
    <source>
        <dbReference type="PROSITE-ProRule" id="PRU00322"/>
    </source>
</evidence>
<proteinExistence type="inferred from homology"/>
<reference evidence="15" key="1">
    <citation type="submission" date="2021-03" db="EMBL/GenBank/DDBJ databases">
        <title>Chromosome level genome of the anhydrobiotic midge Polypedilum vanderplanki.</title>
        <authorList>
            <person name="Yoshida Y."/>
            <person name="Kikawada T."/>
            <person name="Gusev O."/>
        </authorList>
    </citation>
    <scope>NUCLEOTIDE SEQUENCE</scope>
    <source>
        <strain evidence="15">NIAS01</strain>
        <tissue evidence="15">Whole body or cell culture</tissue>
    </source>
</reference>
<name>A0A9J6BF24_POLVA</name>